<keyword evidence="4 5" id="KW-0472">Membrane</keyword>
<feature type="domain" description="EXPERA" evidence="8">
    <location>
        <begin position="9"/>
        <end position="114"/>
    </location>
</feature>
<evidence type="ECO:0000256" key="2">
    <source>
        <dbReference type="ARBA" id="ARBA00022692"/>
    </source>
</evidence>
<dbReference type="GO" id="GO:0016020">
    <property type="term" value="C:membrane"/>
    <property type="evidence" value="ECO:0007669"/>
    <property type="project" value="UniProtKB-SubCell"/>
</dbReference>
<feature type="chain" id="PRO_5032890745" description="EXPERA domain-containing protein" evidence="7">
    <location>
        <begin position="30"/>
        <end position="114"/>
    </location>
</feature>
<evidence type="ECO:0000256" key="1">
    <source>
        <dbReference type="ARBA" id="ARBA00004141"/>
    </source>
</evidence>
<protein>
    <recommendedName>
        <fullName evidence="8">EXPERA domain-containing protein</fullName>
    </recommendedName>
</protein>
<gene>
    <name evidence="9" type="ORF">HUJ06_024791</name>
</gene>
<keyword evidence="7" id="KW-0732">Signal</keyword>
<dbReference type="PROSITE" id="PS51751">
    <property type="entry name" value="EXPERA"/>
    <property type="match status" value="1"/>
</dbReference>
<evidence type="ECO:0000256" key="6">
    <source>
        <dbReference type="SAM" id="Phobius"/>
    </source>
</evidence>
<dbReference type="EMBL" id="DUZY01000001">
    <property type="protein sequence ID" value="DAD23328.1"/>
    <property type="molecule type" value="Genomic_DNA"/>
</dbReference>
<evidence type="ECO:0000259" key="8">
    <source>
        <dbReference type="PROSITE" id="PS51751"/>
    </source>
</evidence>
<keyword evidence="2 5" id="KW-0812">Transmembrane</keyword>
<dbReference type="Proteomes" id="UP000607653">
    <property type="component" value="Unassembled WGS sequence"/>
</dbReference>
<proteinExistence type="predicted"/>
<sequence length="114" mass="12807">MAAGMCKLVEAILFLLFLLFSVVSPIIDAQTCLPLHLFPDVLIDLKSRYAQEYDNYLIVEKPGFFVGIAWLEILLLWPLSIANLFGIVTRKSWVKTTCLIYGFSTFTAVDPGDC</sequence>
<dbReference type="Pfam" id="PF05241">
    <property type="entry name" value="EBP"/>
    <property type="match status" value="1"/>
</dbReference>
<evidence type="ECO:0000256" key="5">
    <source>
        <dbReference type="PROSITE-ProRule" id="PRU01087"/>
    </source>
</evidence>
<dbReference type="AlphaFoldDB" id="A0A822Y113"/>
<dbReference type="InterPro" id="IPR051987">
    <property type="entry name" value="Sigma-2_receptor-like"/>
</dbReference>
<comment type="subcellular location">
    <subcellularLocation>
        <location evidence="1">Membrane</location>
        <topology evidence="1">Multi-pass membrane protein</topology>
    </subcellularLocation>
</comment>
<name>A0A822Y113_NELNU</name>
<dbReference type="PANTHER" id="PTHR31204:SF1">
    <property type="entry name" value="SIGMA INTRACELLULAR RECEPTOR 2"/>
    <property type="match status" value="1"/>
</dbReference>
<dbReference type="InterPro" id="IPR033118">
    <property type="entry name" value="EXPERA"/>
</dbReference>
<organism evidence="9 10">
    <name type="scientific">Nelumbo nucifera</name>
    <name type="common">Sacred lotus</name>
    <dbReference type="NCBI Taxonomy" id="4432"/>
    <lineage>
        <taxon>Eukaryota</taxon>
        <taxon>Viridiplantae</taxon>
        <taxon>Streptophyta</taxon>
        <taxon>Embryophyta</taxon>
        <taxon>Tracheophyta</taxon>
        <taxon>Spermatophyta</taxon>
        <taxon>Magnoliopsida</taxon>
        <taxon>Proteales</taxon>
        <taxon>Nelumbonaceae</taxon>
        <taxon>Nelumbo</taxon>
    </lineage>
</organism>
<evidence type="ECO:0000313" key="10">
    <source>
        <dbReference type="Proteomes" id="UP000607653"/>
    </source>
</evidence>
<comment type="caution">
    <text evidence="9">The sequence shown here is derived from an EMBL/GenBank/DDBJ whole genome shotgun (WGS) entry which is preliminary data.</text>
</comment>
<evidence type="ECO:0000313" key="9">
    <source>
        <dbReference type="EMBL" id="DAD23328.1"/>
    </source>
</evidence>
<feature type="transmembrane region" description="Helical" evidence="6">
    <location>
        <begin position="64"/>
        <end position="85"/>
    </location>
</feature>
<keyword evidence="3 5" id="KW-1133">Transmembrane helix</keyword>
<feature type="signal peptide" evidence="7">
    <location>
        <begin position="1"/>
        <end position="29"/>
    </location>
</feature>
<dbReference type="PANTHER" id="PTHR31204">
    <property type="entry name" value="SIGMA INTRACELLULAR RECEPTOR 2"/>
    <property type="match status" value="1"/>
</dbReference>
<keyword evidence="10" id="KW-1185">Reference proteome</keyword>
<accession>A0A822Y113</accession>
<evidence type="ECO:0000256" key="3">
    <source>
        <dbReference type="ARBA" id="ARBA00022989"/>
    </source>
</evidence>
<evidence type="ECO:0000256" key="7">
    <source>
        <dbReference type="SAM" id="SignalP"/>
    </source>
</evidence>
<evidence type="ECO:0000256" key="4">
    <source>
        <dbReference type="ARBA" id="ARBA00023136"/>
    </source>
</evidence>
<reference evidence="9 10" key="1">
    <citation type="journal article" date="2020" name="Mol. Biol. Evol.">
        <title>Distinct Expression and Methylation Patterns for Genes with Different Fates following a Single Whole-Genome Duplication in Flowering Plants.</title>
        <authorList>
            <person name="Shi T."/>
            <person name="Rahmani R.S."/>
            <person name="Gugger P.F."/>
            <person name="Wang M."/>
            <person name="Li H."/>
            <person name="Zhang Y."/>
            <person name="Li Z."/>
            <person name="Wang Q."/>
            <person name="Van de Peer Y."/>
            <person name="Marchal K."/>
            <person name="Chen J."/>
        </authorList>
    </citation>
    <scope>NUCLEOTIDE SEQUENCE [LARGE SCALE GENOMIC DNA]</scope>
    <source>
        <tissue evidence="9">Leaf</tissue>
    </source>
</reference>